<dbReference type="InterPro" id="IPR039426">
    <property type="entry name" value="TonB-dep_rcpt-like"/>
</dbReference>
<dbReference type="Proteomes" id="UP001597205">
    <property type="component" value="Unassembled WGS sequence"/>
</dbReference>
<feature type="chain" id="PRO_5046086795" evidence="12">
    <location>
        <begin position="22"/>
        <end position="1068"/>
    </location>
</feature>
<dbReference type="InterPro" id="IPR012910">
    <property type="entry name" value="Plug_dom"/>
</dbReference>
<keyword evidence="6 11" id="KW-0798">TonB box</keyword>
<evidence type="ECO:0000256" key="8">
    <source>
        <dbReference type="ARBA" id="ARBA00023170"/>
    </source>
</evidence>
<evidence type="ECO:0000256" key="3">
    <source>
        <dbReference type="ARBA" id="ARBA00022452"/>
    </source>
</evidence>
<protein>
    <submittedName>
        <fullName evidence="15">SusC/RagA family TonB-linked outer membrane protein</fullName>
    </submittedName>
</protein>
<dbReference type="Gene3D" id="2.60.40.1120">
    <property type="entry name" value="Carboxypeptidase-like, regulatory domain"/>
    <property type="match status" value="1"/>
</dbReference>
<evidence type="ECO:0000256" key="2">
    <source>
        <dbReference type="ARBA" id="ARBA00022448"/>
    </source>
</evidence>
<keyword evidence="2 10" id="KW-0813">Transport</keyword>
<gene>
    <name evidence="15" type="ORF">ACFQ2C_05490</name>
</gene>
<evidence type="ECO:0000313" key="16">
    <source>
        <dbReference type="Proteomes" id="UP001597205"/>
    </source>
</evidence>
<dbReference type="SUPFAM" id="SSF56935">
    <property type="entry name" value="Porins"/>
    <property type="match status" value="1"/>
</dbReference>
<sequence>MKHKLLSLIFVLTCFIGAAFAQDRQVSGKVTSATDGAPLSGVSVALVGTGVAAQSDANGDYTITVEGSNAVLNFSFVGFTSTRVQVGTQTSINVQLVEDEMSLDEVVVVGYGSTTKEAFTGSAKKVDGAKLQQKNVSNISQAIAGEVAGLQVVNTSGQPGSSSTIRIRGFGSVNGNRDPLYVVDGVPFSGSISSINNADIENVTVLKDAAATAIYGSRGANGVIVVTTKTGRGATSYVEADANFGTNMSLIPRYDVIKSPEEYIGLSWQAMYNEGVANGVDGVKYANDNLFSDRGIDPLNNIWNVNSIADLIDPETRKVKSNVTRKFNPENWEDYAFQNAARTDINVRFGGSSDKTNYFTSFGYLGDKGYSINSDFERLTGRVSVDHKVNKIINVGMNMNYAKTERNTGGQSEDSGSIFWFVDNIPSIYPLFERDADGNTLPDPIFGGSIYDYGINSARKFGSLTNAIADATYDIKRHNRNELNGRAYVNFNIIEGLTFENSLGIQLYNNLYNDRGNKFYGSSAGQNGSLYQRREELNYYNLLNLLRYRKDFGDHSFEALAAHEAVKWKSNILDNSGYNLISNDVLEFNNVVVSNPVSSFTNEYALESYFGQINYDYQNKYYLSGSIRRDGSSRFKTDKWGTFGSIGAGWIVSNESFMQDQDIFDFLKYKISYGLIGDQAGVGYYPGYTLVTPENVNTELGLKIGDDMGNTDLTWEKSKMFQTGVEFEIGKYLSGTVEYYIKNTDNLIFQFGLGPSLGYPTILVNDGQLRNQGIEFDLVGHIFKNENFYLDLGINGESFKNKITKMPIEASTNLPKTIDIQGIYGWAEGHSIYDFYMRDFVGVDAEDGKSMWKVYYTDNDNNGEFTAGEQISSMALFTNPDNKEVKESTTKTYSQATQYYVGKSAIPAIRGAFNLRTGYKGFDLSAQVLYSLGGYAYDGAYATLMSNDPIGGNNWHTDIHNSWQKPGDVTDVPRINNDFDANVVSTSTRFLTKANYLMLNNVRLGYNFKSDWIKGFGAQALSVWVSADNLAIASARRGFNPSTHQAGASSMYRYSPLSTISGGLRVRF</sequence>
<comment type="subcellular location">
    <subcellularLocation>
        <location evidence="1 10">Cell outer membrane</location>
        <topology evidence="1 10">Multi-pass membrane protein</topology>
    </subcellularLocation>
</comment>
<evidence type="ECO:0000256" key="1">
    <source>
        <dbReference type="ARBA" id="ARBA00004571"/>
    </source>
</evidence>
<dbReference type="InterPro" id="IPR037066">
    <property type="entry name" value="Plug_dom_sf"/>
</dbReference>
<dbReference type="Pfam" id="PF13715">
    <property type="entry name" value="CarbopepD_reg_2"/>
    <property type="match status" value="1"/>
</dbReference>
<feature type="domain" description="TonB-dependent receptor plug" evidence="14">
    <location>
        <begin position="117"/>
        <end position="223"/>
    </location>
</feature>
<dbReference type="InterPro" id="IPR036942">
    <property type="entry name" value="Beta-barrel_TonB_sf"/>
</dbReference>
<dbReference type="InterPro" id="IPR000531">
    <property type="entry name" value="Beta-barrel_TonB"/>
</dbReference>
<dbReference type="RefSeq" id="WP_380895016.1">
    <property type="nucleotide sequence ID" value="NZ_JBHTKY010000005.1"/>
</dbReference>
<comment type="similarity">
    <text evidence="10 11">Belongs to the TonB-dependent receptor family.</text>
</comment>
<dbReference type="Gene3D" id="2.170.130.10">
    <property type="entry name" value="TonB-dependent receptor, plug domain"/>
    <property type="match status" value="1"/>
</dbReference>
<evidence type="ECO:0000256" key="11">
    <source>
        <dbReference type="RuleBase" id="RU003357"/>
    </source>
</evidence>
<keyword evidence="7 10" id="KW-0472">Membrane</keyword>
<dbReference type="InterPro" id="IPR008969">
    <property type="entry name" value="CarboxyPept-like_regulatory"/>
</dbReference>
<dbReference type="EMBL" id="JBHTKY010000005">
    <property type="protein sequence ID" value="MFD1165057.1"/>
    <property type="molecule type" value="Genomic_DNA"/>
</dbReference>
<evidence type="ECO:0000256" key="12">
    <source>
        <dbReference type="SAM" id="SignalP"/>
    </source>
</evidence>
<proteinExistence type="inferred from homology"/>
<dbReference type="InterPro" id="IPR023997">
    <property type="entry name" value="TonB-dep_OMP_SusC/RagA_CS"/>
</dbReference>
<accession>A0ABW3RK35</accession>
<dbReference type="NCBIfam" id="TIGR04057">
    <property type="entry name" value="SusC_RagA_signa"/>
    <property type="match status" value="1"/>
</dbReference>
<evidence type="ECO:0000256" key="7">
    <source>
        <dbReference type="ARBA" id="ARBA00023136"/>
    </source>
</evidence>
<evidence type="ECO:0000256" key="4">
    <source>
        <dbReference type="ARBA" id="ARBA00022692"/>
    </source>
</evidence>
<dbReference type="SUPFAM" id="SSF49464">
    <property type="entry name" value="Carboxypeptidase regulatory domain-like"/>
    <property type="match status" value="1"/>
</dbReference>
<evidence type="ECO:0000259" key="13">
    <source>
        <dbReference type="Pfam" id="PF00593"/>
    </source>
</evidence>
<feature type="domain" description="TonB-dependent receptor-like beta-barrel" evidence="13">
    <location>
        <begin position="447"/>
        <end position="1030"/>
    </location>
</feature>
<dbReference type="NCBIfam" id="TIGR04056">
    <property type="entry name" value="OMP_RagA_SusC"/>
    <property type="match status" value="1"/>
</dbReference>
<keyword evidence="4 10" id="KW-0812">Transmembrane</keyword>
<comment type="caution">
    <text evidence="15">The sequence shown here is derived from an EMBL/GenBank/DDBJ whole genome shotgun (WGS) entry which is preliminary data.</text>
</comment>
<keyword evidence="8" id="KW-0675">Receptor</keyword>
<dbReference type="PANTHER" id="PTHR30069">
    <property type="entry name" value="TONB-DEPENDENT OUTER MEMBRANE RECEPTOR"/>
    <property type="match status" value="1"/>
</dbReference>
<evidence type="ECO:0000256" key="5">
    <source>
        <dbReference type="ARBA" id="ARBA00022729"/>
    </source>
</evidence>
<dbReference type="Pfam" id="PF07715">
    <property type="entry name" value="Plug"/>
    <property type="match status" value="1"/>
</dbReference>
<keyword evidence="5 12" id="KW-0732">Signal</keyword>
<dbReference type="Pfam" id="PF00593">
    <property type="entry name" value="TonB_dep_Rec_b-barrel"/>
    <property type="match status" value="1"/>
</dbReference>
<evidence type="ECO:0000256" key="10">
    <source>
        <dbReference type="PROSITE-ProRule" id="PRU01360"/>
    </source>
</evidence>
<keyword evidence="16" id="KW-1185">Reference proteome</keyword>
<evidence type="ECO:0000256" key="6">
    <source>
        <dbReference type="ARBA" id="ARBA00023077"/>
    </source>
</evidence>
<dbReference type="PANTHER" id="PTHR30069:SF29">
    <property type="entry name" value="HEMOGLOBIN AND HEMOGLOBIN-HAPTOGLOBIN-BINDING PROTEIN 1-RELATED"/>
    <property type="match status" value="1"/>
</dbReference>
<keyword evidence="3 10" id="KW-1134">Transmembrane beta strand</keyword>
<dbReference type="PROSITE" id="PS52016">
    <property type="entry name" value="TONB_DEPENDENT_REC_3"/>
    <property type="match status" value="1"/>
</dbReference>
<keyword evidence="9 10" id="KW-0998">Cell outer membrane</keyword>
<organism evidence="15 16">
    <name type="scientific">Sphingobacterium daejeonense</name>
    <dbReference type="NCBI Taxonomy" id="371142"/>
    <lineage>
        <taxon>Bacteria</taxon>
        <taxon>Pseudomonadati</taxon>
        <taxon>Bacteroidota</taxon>
        <taxon>Sphingobacteriia</taxon>
        <taxon>Sphingobacteriales</taxon>
        <taxon>Sphingobacteriaceae</taxon>
        <taxon>Sphingobacterium</taxon>
    </lineage>
</organism>
<dbReference type="Gene3D" id="2.40.170.20">
    <property type="entry name" value="TonB-dependent receptor, beta-barrel domain"/>
    <property type="match status" value="1"/>
</dbReference>
<evidence type="ECO:0000259" key="14">
    <source>
        <dbReference type="Pfam" id="PF07715"/>
    </source>
</evidence>
<feature type="signal peptide" evidence="12">
    <location>
        <begin position="1"/>
        <end position="21"/>
    </location>
</feature>
<reference evidence="16" key="1">
    <citation type="journal article" date="2019" name="Int. J. Syst. Evol. Microbiol.">
        <title>The Global Catalogue of Microorganisms (GCM) 10K type strain sequencing project: providing services to taxonomists for standard genome sequencing and annotation.</title>
        <authorList>
            <consortium name="The Broad Institute Genomics Platform"/>
            <consortium name="The Broad Institute Genome Sequencing Center for Infectious Disease"/>
            <person name="Wu L."/>
            <person name="Ma J."/>
        </authorList>
    </citation>
    <scope>NUCLEOTIDE SEQUENCE [LARGE SCALE GENOMIC DNA]</scope>
    <source>
        <strain evidence="16">CCUG 52468</strain>
    </source>
</reference>
<evidence type="ECO:0000256" key="9">
    <source>
        <dbReference type="ARBA" id="ARBA00023237"/>
    </source>
</evidence>
<evidence type="ECO:0000313" key="15">
    <source>
        <dbReference type="EMBL" id="MFD1165057.1"/>
    </source>
</evidence>
<dbReference type="InterPro" id="IPR023996">
    <property type="entry name" value="TonB-dep_OMP_SusC/RagA"/>
</dbReference>
<name>A0ABW3RK35_9SPHI</name>